<feature type="region of interest" description="Disordered" evidence="5">
    <location>
        <begin position="1504"/>
        <end position="1548"/>
    </location>
</feature>
<feature type="domain" description="SD-repeat containing protein B" evidence="6">
    <location>
        <begin position="823"/>
        <end position="885"/>
    </location>
</feature>
<sequence length="1708" mass="178998">MGLFNRIVRRQRSQSARQQSQSSAQKRRHTRLDGVEPLESRRMMAADVLLGGVYFEEATGDDSEGDILQVSFVGGADGTTLDRLVISGDKAGDGLSVADVFFDTEPGGLGSFEAVGLSILESDGFTIDSVGVADGGTDIVFTFSGFEAGEKLVFSIDVDEVSYVDGADIDTNPIAEGAEFQRSTMVGDFSSAGYVDLQIGATYWDDFDGRRDTAEAATTLSLSTLPDDRYELVENKIDRSAGAVGHAPQLELPSLSGHVYHDRDDDGVRDAGEEPIAGVTLELLDSNGLGTGVYTTTDSAGYYEFIHLDAGVWGVRETQPDGWFDGKDTAGSHGVTAGNDIITGASLDYGDHAVNYDFGELLAGSIAGRVHASTGPDCEFDNPEILLEGVTIELLSAAGVVVATTTTDVNGEYEFTGLRPGEYSVRELQPAGYYDGGERAGTAGGATTDDLVSGVVIGSDEHAVRYDFCEHVGANLSGYVYHDRSNDGVKDAGEEPIAGVTVKLLRGDGTDTGQRAVTNSVGLYQFTNLDAGEYRVMEVHPTDWIDGKDTAGSLGGSVTNDMIASIALNFGDDAINYNFGELLPGSIAGRVHASTGPDCDFDNPEILLEGVTIQLLDSNGDVIATTTTNAAGEYLFSDLAPGEYSVRELQPADYYDGGEQVGTAGGVLSDDLIAGIQLGSDQDAVSYNFCEHVGVAISGHVYHDANDDGVRDPGEDPIAGATVKLLGADGSATGATTTTDANGYYEFTGLEAGVYGVMETQPAGWFDGKDTAGSLGGDVVDDMITLVSIPYGAAAVNYDFGELLAGSIAGRVHASTGPDCDFDNPEILLEGVTIELLSAAGVVVATTTTDVNGEYEFTGLRPGEYSVRELQPAGYYDGGERAGTAGGATTDDLVSGVVIGSDEHAVRYDFCEHVGANLSGYVYHDRSNDGVKDAGEEPIAGVTVKLLRGDGTDTGQRAVTNSVGLYQFTNLDAGEYRVMEVHPTDWIDGKDTAGSLGGSVTNDMIASIALNFGDDAINYNFGELLPGSIAGKVKVTTDGECACDCDDDEANPPLAGVTIELRDENGDVIATTTTDENGEYRFEGLAPGEYSVHELQPAGYFNGESSVGSGGGTHFGLDALGGIHVGSDQHFVHYDFCELPPASLSGFVFIDGAPIQLQPGSTLGDITSLREGLRTSDDTPLAGVTLQLVNGTSGDPVMGQDLLPGAYPDGPVTTVTDADGYYLFDGLPAGRYGVVEFQPEGLIDGVDTPGSLMGLGGQLLGFAVHPVGSSIEEKAYQTDTPDLNQQFAIEEFRQLFGEDALLWINLTAGQQSVENNFSEVQTSTFWLPPETPETPPVVVVDQPLVTSPRPQLPPLMVMPPEAPAGFGGSGAVGWTWHLSVVNAGSPRSTPAAEAVSVAMISTAIDANSWRTAELDRAEWLLLAEDDAAPSSFLFGAKNGIAVSGDWDGDGVTDLGVFVDGVWYLDLNGNGEWDHGDLWAQLGSQDDLPVTGDWDGDGKTDIGIFGPAWPRDPRAVEREPGLPDAANHPGPLAGKPKNVPPTEEDATSGARVLKRTQQGSSRADLIDHVFHYGTPGDAPIAGDWNGDGVRTIGVFRAGQWTIDTNGDGRLTAEDADFVFGAAGDTPVVGDWNGDGVDEVGVFSAGVWTIDTDGDHVLSATDRVFELGAAGDQPISGDWDGDGSDEPAVYSVNRGASDAEAPVRLSQKAG</sequence>
<gene>
    <name evidence="7" type="primary">sdrD</name>
    <name evidence="7" type="ORF">Mal64_09530</name>
</gene>
<feature type="domain" description="SD-repeat containing protein B" evidence="6">
    <location>
        <begin position="381"/>
        <end position="443"/>
    </location>
</feature>
<evidence type="ECO:0000256" key="3">
    <source>
        <dbReference type="ARBA" id="ARBA00022525"/>
    </source>
</evidence>
<feature type="domain" description="SD-repeat containing protein B" evidence="6">
    <location>
        <begin position="918"/>
        <end position="995"/>
    </location>
</feature>
<dbReference type="InterPro" id="IPR028994">
    <property type="entry name" value="Integrin_alpha_N"/>
</dbReference>
<keyword evidence="4" id="KW-0732">Signal</keyword>
<comment type="subcellular location">
    <subcellularLocation>
        <location evidence="1">Secreted</location>
    </subcellularLocation>
</comment>
<feature type="compositionally biased region" description="Low complexity" evidence="5">
    <location>
        <begin position="13"/>
        <end position="24"/>
    </location>
</feature>
<comment type="caution">
    <text evidence="7">The sequence shown here is derived from an EMBL/GenBank/DDBJ whole genome shotgun (WGS) entry which is preliminary data.</text>
</comment>
<evidence type="ECO:0000313" key="8">
    <source>
        <dbReference type="Proteomes" id="UP000315440"/>
    </source>
</evidence>
<proteinExistence type="inferred from homology"/>
<dbReference type="SUPFAM" id="SSF117074">
    <property type="entry name" value="Hypothetical protein PA1324"/>
    <property type="match status" value="9"/>
</dbReference>
<dbReference type="InterPro" id="IPR033764">
    <property type="entry name" value="Sdr_B"/>
</dbReference>
<dbReference type="EMBL" id="SJPQ01000001">
    <property type="protein sequence ID" value="TWT90560.1"/>
    <property type="molecule type" value="Genomic_DNA"/>
</dbReference>
<evidence type="ECO:0000256" key="2">
    <source>
        <dbReference type="ARBA" id="ARBA00007257"/>
    </source>
</evidence>
<dbReference type="Proteomes" id="UP000315440">
    <property type="component" value="Unassembled WGS sequence"/>
</dbReference>
<evidence type="ECO:0000256" key="1">
    <source>
        <dbReference type="ARBA" id="ARBA00004613"/>
    </source>
</evidence>
<dbReference type="PANTHER" id="PTHR36108">
    <property type="entry name" value="COLOSSIN-B-RELATED"/>
    <property type="match status" value="1"/>
</dbReference>
<evidence type="ECO:0000256" key="4">
    <source>
        <dbReference type="ARBA" id="ARBA00022729"/>
    </source>
</evidence>
<accession>A0A5C5ZTI9</accession>
<protein>
    <submittedName>
        <fullName evidence="7">Serine-aspartate repeat-containing protein D</fullName>
    </submittedName>
</protein>
<dbReference type="GO" id="GO:0005576">
    <property type="term" value="C:extracellular region"/>
    <property type="evidence" value="ECO:0007669"/>
    <property type="project" value="UniProtKB-SubCell"/>
</dbReference>
<keyword evidence="3" id="KW-0964">Secreted</keyword>
<feature type="domain" description="SD-repeat containing protein B" evidence="6">
    <location>
        <begin position="698"/>
        <end position="774"/>
    </location>
</feature>
<evidence type="ECO:0000259" key="6">
    <source>
        <dbReference type="Pfam" id="PF17210"/>
    </source>
</evidence>
<dbReference type="PANTHER" id="PTHR36108:SF13">
    <property type="entry name" value="COLOSSIN-B-RELATED"/>
    <property type="match status" value="1"/>
</dbReference>
<reference evidence="7 8" key="1">
    <citation type="submission" date="2019-02" db="EMBL/GenBank/DDBJ databases">
        <title>Deep-cultivation of Planctomycetes and their phenomic and genomic characterization uncovers novel biology.</title>
        <authorList>
            <person name="Wiegand S."/>
            <person name="Jogler M."/>
            <person name="Boedeker C."/>
            <person name="Pinto D."/>
            <person name="Vollmers J."/>
            <person name="Rivas-Marin E."/>
            <person name="Kohn T."/>
            <person name="Peeters S.H."/>
            <person name="Heuer A."/>
            <person name="Rast P."/>
            <person name="Oberbeckmann S."/>
            <person name="Bunk B."/>
            <person name="Jeske O."/>
            <person name="Meyerdierks A."/>
            <person name="Storesund J.E."/>
            <person name="Kallscheuer N."/>
            <person name="Luecker S."/>
            <person name="Lage O.M."/>
            <person name="Pohl T."/>
            <person name="Merkel B.J."/>
            <person name="Hornburger P."/>
            <person name="Mueller R.-W."/>
            <person name="Bruemmer F."/>
            <person name="Labrenz M."/>
            <person name="Spormann A.M."/>
            <person name="Op Den Camp H."/>
            <person name="Overmann J."/>
            <person name="Amann R."/>
            <person name="Jetten M.S.M."/>
            <person name="Mascher T."/>
            <person name="Medema M.H."/>
            <person name="Devos D.P."/>
            <person name="Kaster A.-K."/>
            <person name="Ovreas L."/>
            <person name="Rohde M."/>
            <person name="Galperin M.Y."/>
            <person name="Jogler C."/>
        </authorList>
    </citation>
    <scope>NUCLEOTIDE SEQUENCE [LARGE SCALE GENOMIC DNA]</scope>
    <source>
        <strain evidence="7 8">Mal64</strain>
    </source>
</reference>
<feature type="region of interest" description="Disordered" evidence="5">
    <location>
        <begin position="11"/>
        <end position="36"/>
    </location>
</feature>
<feature type="domain" description="SD-repeat containing protein B" evidence="6">
    <location>
        <begin position="602"/>
        <end position="665"/>
    </location>
</feature>
<feature type="domain" description="SD-repeat containing protein B" evidence="6">
    <location>
        <begin position="476"/>
        <end position="553"/>
    </location>
</feature>
<dbReference type="Gene3D" id="2.60.40.10">
    <property type="entry name" value="Immunoglobulins"/>
    <property type="match status" value="9"/>
</dbReference>
<feature type="domain" description="SD-repeat containing protein B" evidence="6">
    <location>
        <begin position="257"/>
        <end position="333"/>
    </location>
</feature>
<dbReference type="Pfam" id="PF17210">
    <property type="entry name" value="SdrD_B"/>
    <property type="match status" value="8"/>
</dbReference>
<keyword evidence="8" id="KW-1185">Reference proteome</keyword>
<dbReference type="RefSeq" id="WP_146397536.1">
    <property type="nucleotide sequence ID" value="NZ_SJPQ01000001.1"/>
</dbReference>
<feature type="compositionally biased region" description="Basic and acidic residues" evidence="5">
    <location>
        <begin position="1510"/>
        <end position="1520"/>
    </location>
</feature>
<evidence type="ECO:0000313" key="7">
    <source>
        <dbReference type="EMBL" id="TWT90560.1"/>
    </source>
</evidence>
<dbReference type="OrthoDB" id="254354at2"/>
<name>A0A5C5ZTI9_9BACT</name>
<dbReference type="InterPro" id="IPR013783">
    <property type="entry name" value="Ig-like_fold"/>
</dbReference>
<feature type="region of interest" description="Disordered" evidence="5">
    <location>
        <begin position="1668"/>
        <end position="1708"/>
    </location>
</feature>
<feature type="domain" description="SD-repeat containing protein B" evidence="6">
    <location>
        <begin position="1047"/>
        <end position="1109"/>
    </location>
</feature>
<organism evidence="7 8">
    <name type="scientific">Pseudobythopirellula maris</name>
    <dbReference type="NCBI Taxonomy" id="2527991"/>
    <lineage>
        <taxon>Bacteria</taxon>
        <taxon>Pseudomonadati</taxon>
        <taxon>Planctomycetota</taxon>
        <taxon>Planctomycetia</taxon>
        <taxon>Pirellulales</taxon>
        <taxon>Lacipirellulaceae</taxon>
        <taxon>Pseudobythopirellula</taxon>
    </lineage>
</organism>
<comment type="similarity">
    <text evidence="2">Belongs to the serine-aspartate repeat-containing protein (SDr) family.</text>
</comment>
<dbReference type="SUPFAM" id="SSF69318">
    <property type="entry name" value="Integrin alpha N-terminal domain"/>
    <property type="match status" value="1"/>
</dbReference>
<evidence type="ECO:0000256" key="5">
    <source>
        <dbReference type="SAM" id="MobiDB-lite"/>
    </source>
</evidence>